<comment type="catalytic activity">
    <reaction evidence="19">
        <text>dADP(out) + phosphate(in) + H(+)(out) = dADP(in) + phosphate(out) + H(+)(in)</text>
        <dbReference type="Rhea" id="RHEA:73695"/>
        <dbReference type="ChEBI" id="CHEBI:15378"/>
        <dbReference type="ChEBI" id="CHEBI:43474"/>
        <dbReference type="ChEBI" id="CHEBI:57667"/>
    </reaction>
</comment>
<evidence type="ECO:0000256" key="20">
    <source>
        <dbReference type="ARBA" id="ARBA00049234"/>
    </source>
</evidence>
<dbReference type="InterPro" id="IPR018108">
    <property type="entry name" value="MCP_transmembrane"/>
</dbReference>
<organism evidence="24 25">
    <name type="scientific">Sarcophilus harrisii</name>
    <name type="common">Tasmanian devil</name>
    <name type="synonym">Sarcophilus laniarius</name>
    <dbReference type="NCBI Taxonomy" id="9305"/>
    <lineage>
        <taxon>Eukaryota</taxon>
        <taxon>Metazoa</taxon>
        <taxon>Chordata</taxon>
        <taxon>Craniata</taxon>
        <taxon>Vertebrata</taxon>
        <taxon>Euteleostomi</taxon>
        <taxon>Mammalia</taxon>
        <taxon>Metatheria</taxon>
        <taxon>Dasyuromorphia</taxon>
        <taxon>Dasyuridae</taxon>
        <taxon>Sarcophilus</taxon>
    </lineage>
</organism>
<evidence type="ECO:0000256" key="19">
    <source>
        <dbReference type="ARBA" id="ARBA00048844"/>
    </source>
</evidence>
<sequence length="445" mass="50694">MLRWMRGSLLNAQSDDEDEDQESNCRYENLFRQLDRDGNGKVDIIELQEGLRKLGISVGKDVQEMSREEQDLLKAGDTDQDDQLDFEEFMQYLKDHEKKMKLAFKSLDRSQDGVIEASEIIQSLKILGVDITQQQAEKILQSIDTDGTMTVDWNEWRDYFLFNPVTNVEEIVRFWKRSTGIDIGDALTIPDDFTEEERKSGVWWKSLLSDGVAGAVSRICTAPFDRLKIIMQIQNVQSKHIHLTEGFKHMIREGGILSLWRGNSINILKMVPETTIKVSAYDQVIRTRMALGKTGQYSGILNCAIKIMKNEPLGTFYKGYIPNFLSILPYAGVDLSLYEIMKNYWLDNYAKDSVNPGTSVLLLCSASSNFCGQLASYPLNLVRTRMQVQEGAPQRNIFYFFQEIFAKEGLTGFFRGITPNFVKLIPAVTISSLVFEKAQKTLGVT</sequence>
<evidence type="ECO:0000256" key="7">
    <source>
        <dbReference type="ARBA" id="ARBA00022837"/>
    </source>
</evidence>
<dbReference type="PRINTS" id="PR00926">
    <property type="entry name" value="MITOCARRIER"/>
</dbReference>
<dbReference type="Pfam" id="PF00153">
    <property type="entry name" value="Mito_carr"/>
    <property type="match status" value="2"/>
</dbReference>
<evidence type="ECO:0000256" key="12">
    <source>
        <dbReference type="ARBA" id="ARBA00036310"/>
    </source>
</evidence>
<dbReference type="SUPFAM" id="SSF103506">
    <property type="entry name" value="Mitochondrial carrier"/>
    <property type="match status" value="1"/>
</dbReference>
<evidence type="ECO:0000256" key="2">
    <source>
        <dbReference type="ARBA" id="ARBA00006375"/>
    </source>
</evidence>
<dbReference type="PROSITE" id="PS50222">
    <property type="entry name" value="EF_HAND_2"/>
    <property type="match status" value="3"/>
</dbReference>
<keyword evidence="9 21" id="KW-0472">Membrane</keyword>
<feature type="domain" description="EF-hand" evidence="23">
    <location>
        <begin position="95"/>
        <end position="130"/>
    </location>
</feature>
<feature type="repeat" description="Solcar" evidence="21">
    <location>
        <begin position="356"/>
        <end position="441"/>
    </location>
</feature>
<reference evidence="24" key="2">
    <citation type="submission" date="2025-08" db="UniProtKB">
        <authorList>
            <consortium name="Ensembl"/>
        </authorList>
    </citation>
    <scope>IDENTIFICATION</scope>
</reference>
<dbReference type="SUPFAM" id="SSF47473">
    <property type="entry name" value="EF-hand"/>
    <property type="match status" value="1"/>
</dbReference>
<reference evidence="24 25" key="1">
    <citation type="journal article" date="2011" name="Proc. Natl. Acad. Sci. U.S.A.">
        <title>Genetic diversity and population structure of the endangered marsupial Sarcophilus harrisii (Tasmanian devil).</title>
        <authorList>
            <person name="Miller W."/>
            <person name="Hayes V.M."/>
            <person name="Ratan A."/>
            <person name="Petersen D.C."/>
            <person name="Wittekindt N.E."/>
            <person name="Miller J."/>
            <person name="Walenz B."/>
            <person name="Knight J."/>
            <person name="Qi J."/>
            <person name="Zhao F."/>
            <person name="Wang Q."/>
            <person name="Bedoya-Reina O.C."/>
            <person name="Katiyar N."/>
            <person name="Tomsho L.P."/>
            <person name="Kasson L.M."/>
            <person name="Hardie R.A."/>
            <person name="Woodbridge P."/>
            <person name="Tindall E.A."/>
            <person name="Bertelsen M.F."/>
            <person name="Dixon D."/>
            <person name="Pyecroft S."/>
            <person name="Helgen K.M."/>
            <person name="Lesk A.M."/>
            <person name="Pringle T.H."/>
            <person name="Patterson N."/>
            <person name="Zhang Y."/>
            <person name="Kreiss A."/>
            <person name="Woods G.M."/>
            <person name="Jones M.E."/>
            <person name="Schuster S.C."/>
        </authorList>
    </citation>
    <scope>NUCLEOTIDE SEQUENCE [LARGE SCALE GENOMIC DNA]</scope>
</reference>
<comment type="catalytic activity">
    <reaction evidence="20">
        <text>dADP(in) + ADP(out) = dADP(out) + ADP(in)</text>
        <dbReference type="Rhea" id="RHEA:72855"/>
        <dbReference type="ChEBI" id="CHEBI:57667"/>
        <dbReference type="ChEBI" id="CHEBI:456216"/>
    </reaction>
</comment>
<evidence type="ECO:0000256" key="11">
    <source>
        <dbReference type="ARBA" id="ARBA00036289"/>
    </source>
</evidence>
<evidence type="ECO:0000256" key="9">
    <source>
        <dbReference type="ARBA" id="ARBA00023136"/>
    </source>
</evidence>
<dbReference type="GO" id="GO:0005743">
    <property type="term" value="C:mitochondrial inner membrane"/>
    <property type="evidence" value="ECO:0007669"/>
    <property type="project" value="UniProtKB-SubCell"/>
</dbReference>
<dbReference type="InterPro" id="IPR011992">
    <property type="entry name" value="EF-hand-dom_pair"/>
</dbReference>
<comment type="catalytic activity">
    <reaction evidence="15">
        <text>ADP(out) + phosphate(in) + H(+)(out) = ADP(in) + phosphate(out) + H(+)(in)</text>
        <dbReference type="Rhea" id="RHEA:65844"/>
        <dbReference type="ChEBI" id="CHEBI:15378"/>
        <dbReference type="ChEBI" id="CHEBI:43474"/>
        <dbReference type="ChEBI" id="CHEBI:456216"/>
    </reaction>
</comment>
<evidence type="ECO:0000256" key="18">
    <source>
        <dbReference type="ARBA" id="ARBA00048804"/>
    </source>
</evidence>
<dbReference type="InterPro" id="IPR002067">
    <property type="entry name" value="MCP"/>
</dbReference>
<dbReference type="InterPro" id="IPR018247">
    <property type="entry name" value="EF_Hand_1_Ca_BS"/>
</dbReference>
<keyword evidence="25" id="KW-1185">Reference proteome</keyword>
<evidence type="ECO:0000256" key="16">
    <source>
        <dbReference type="ARBA" id="ARBA00048314"/>
    </source>
</evidence>
<dbReference type="Gene3D" id="1.50.40.10">
    <property type="entry name" value="Mitochondrial carrier domain"/>
    <property type="match status" value="1"/>
</dbReference>
<feature type="domain" description="EF-hand" evidence="23">
    <location>
        <begin position="131"/>
        <end position="166"/>
    </location>
</feature>
<keyword evidence="5" id="KW-0479">Metal-binding</keyword>
<comment type="catalytic activity">
    <reaction evidence="10">
        <text>dAMP(out) + phosphate(in) = dAMP(in) + phosphate(out)</text>
        <dbReference type="Rhea" id="RHEA:73687"/>
        <dbReference type="ChEBI" id="CHEBI:43474"/>
        <dbReference type="ChEBI" id="CHEBI:58245"/>
    </reaction>
</comment>
<comment type="catalytic activity">
    <reaction evidence="18">
        <text>Mg(2+)(in) + ADP(out) + ATP(in) + H(+)(out) = Mg(2+)(out) + ADP(in) + ATP(out) + H(+)(in)</text>
        <dbReference type="Rhea" id="RHEA:73659"/>
        <dbReference type="ChEBI" id="CHEBI:15378"/>
        <dbReference type="ChEBI" id="CHEBI:18420"/>
        <dbReference type="ChEBI" id="CHEBI:30616"/>
        <dbReference type="ChEBI" id="CHEBI:456216"/>
    </reaction>
</comment>
<reference evidence="24" key="3">
    <citation type="submission" date="2025-09" db="UniProtKB">
        <authorList>
            <consortium name="Ensembl"/>
        </authorList>
    </citation>
    <scope>IDENTIFICATION</scope>
</reference>
<dbReference type="Pfam" id="PF13499">
    <property type="entry name" value="EF-hand_7"/>
    <property type="match status" value="2"/>
</dbReference>
<evidence type="ECO:0000256" key="6">
    <source>
        <dbReference type="ARBA" id="ARBA00022737"/>
    </source>
</evidence>
<dbReference type="GO" id="GO:0055085">
    <property type="term" value="P:transmembrane transport"/>
    <property type="evidence" value="ECO:0007669"/>
    <property type="project" value="InterPro"/>
</dbReference>
<evidence type="ECO:0000313" key="24">
    <source>
        <dbReference type="Ensembl" id="ENSSHAP00000019204.2"/>
    </source>
</evidence>
<evidence type="ECO:0000313" key="25">
    <source>
        <dbReference type="Proteomes" id="UP000007648"/>
    </source>
</evidence>
<evidence type="ECO:0000256" key="13">
    <source>
        <dbReference type="ARBA" id="ARBA00036630"/>
    </source>
</evidence>
<keyword evidence="6" id="KW-0677">Repeat</keyword>
<keyword evidence="3 22" id="KW-0813">Transport</keyword>
<dbReference type="PANTHER" id="PTHR24089">
    <property type="entry name" value="SOLUTE CARRIER FAMILY 25"/>
    <property type="match status" value="1"/>
</dbReference>
<dbReference type="FunFam" id="1.10.238.10:FF:000028">
    <property type="entry name" value="Putative calcium-binding mitochondrial carrier protein scamc-2"/>
    <property type="match status" value="1"/>
</dbReference>
<dbReference type="PROSITE" id="PS00018">
    <property type="entry name" value="EF_HAND_1"/>
    <property type="match status" value="2"/>
</dbReference>
<dbReference type="Ensembl" id="ENSSHAT00000019360.2">
    <property type="protein sequence ID" value="ENSSHAP00000019204.2"/>
    <property type="gene ID" value="ENSSHAG00000024383.1"/>
</dbReference>
<proteinExistence type="inferred from homology"/>
<gene>
    <name evidence="24" type="primary">LOC100922478</name>
</gene>
<evidence type="ECO:0000256" key="21">
    <source>
        <dbReference type="PROSITE-ProRule" id="PRU00282"/>
    </source>
</evidence>
<evidence type="ECO:0000256" key="14">
    <source>
        <dbReference type="ARBA" id="ARBA00036908"/>
    </source>
</evidence>
<comment type="catalytic activity">
    <reaction evidence="14">
        <text>AMP(out) + phosphate(in) = AMP(in) + phosphate(out)</text>
        <dbReference type="Rhea" id="RHEA:70259"/>
        <dbReference type="ChEBI" id="CHEBI:43474"/>
        <dbReference type="ChEBI" id="CHEBI:456215"/>
    </reaction>
</comment>
<name>G3WUU9_SARHA</name>
<dbReference type="InterPro" id="IPR002048">
    <property type="entry name" value="EF_hand_dom"/>
</dbReference>
<keyword evidence="8" id="KW-1133">Transmembrane helix</keyword>
<dbReference type="GeneTree" id="ENSGT00940000158786"/>
<comment type="catalytic activity">
    <reaction evidence="13">
        <text>ADP(out) + diphosphate(in) = ADP(in) + diphosphate(out)</text>
        <dbReference type="Rhea" id="RHEA:73671"/>
        <dbReference type="ChEBI" id="CHEBI:33019"/>
        <dbReference type="ChEBI" id="CHEBI:456216"/>
    </reaction>
</comment>
<protein>
    <recommendedName>
        <fullName evidence="23">EF-hand domain-containing protein</fullName>
    </recommendedName>
</protein>
<keyword evidence="7" id="KW-0106">Calcium</keyword>
<feature type="domain" description="EF-hand" evidence="23">
    <location>
        <begin position="26"/>
        <end position="57"/>
    </location>
</feature>
<comment type="catalytic activity">
    <reaction evidence="16">
        <text>phosphate(in) + ATP(out) + 2 H(+)(out) = phosphate(out) + ATP(in) + 2 H(+)(in)</text>
        <dbReference type="Rhea" id="RHEA:72035"/>
        <dbReference type="ChEBI" id="CHEBI:15378"/>
        <dbReference type="ChEBI" id="CHEBI:30616"/>
        <dbReference type="ChEBI" id="CHEBI:43474"/>
    </reaction>
</comment>
<feature type="repeat" description="Solcar" evidence="21">
    <location>
        <begin position="205"/>
        <end position="287"/>
    </location>
</feature>
<comment type="subcellular location">
    <subcellularLocation>
        <location evidence="1">Mitochondrion inner membrane</location>
        <topology evidence="1">Multi-pass membrane protein</topology>
    </subcellularLocation>
</comment>
<evidence type="ECO:0000256" key="5">
    <source>
        <dbReference type="ARBA" id="ARBA00022723"/>
    </source>
</evidence>
<evidence type="ECO:0000256" key="1">
    <source>
        <dbReference type="ARBA" id="ARBA00004448"/>
    </source>
</evidence>
<evidence type="ECO:0000256" key="3">
    <source>
        <dbReference type="ARBA" id="ARBA00022448"/>
    </source>
</evidence>
<comment type="catalytic activity">
    <reaction evidence="12">
        <text>3'-AMP(in) + ADP(out) + H(+)(out) = 3'-AMP(out) + ADP(in) + H(+)(in)</text>
        <dbReference type="Rhea" id="RHEA:73679"/>
        <dbReference type="ChEBI" id="CHEBI:15378"/>
        <dbReference type="ChEBI" id="CHEBI:60880"/>
        <dbReference type="ChEBI" id="CHEBI:456216"/>
    </reaction>
</comment>
<dbReference type="Proteomes" id="UP000007648">
    <property type="component" value="Unassembled WGS sequence"/>
</dbReference>
<evidence type="ECO:0000256" key="22">
    <source>
        <dbReference type="RuleBase" id="RU000488"/>
    </source>
</evidence>
<accession>G3WUU9</accession>
<keyword evidence="4 21" id="KW-0812">Transmembrane</keyword>
<dbReference type="SMART" id="SM00054">
    <property type="entry name" value="EFh"/>
    <property type="match status" value="3"/>
</dbReference>
<dbReference type="PROSITE" id="PS50920">
    <property type="entry name" value="SOLCAR"/>
    <property type="match status" value="2"/>
</dbReference>
<dbReference type="InterPro" id="IPR023395">
    <property type="entry name" value="MCP_dom_sf"/>
</dbReference>
<dbReference type="AlphaFoldDB" id="G3WUU9"/>
<dbReference type="GO" id="GO:0005509">
    <property type="term" value="F:calcium ion binding"/>
    <property type="evidence" value="ECO:0007669"/>
    <property type="project" value="InterPro"/>
</dbReference>
<comment type="similarity">
    <text evidence="2 22">Belongs to the mitochondrial carrier (TC 2.A.29) family.</text>
</comment>
<evidence type="ECO:0000256" key="17">
    <source>
        <dbReference type="ARBA" id="ARBA00048433"/>
    </source>
</evidence>
<comment type="catalytic activity">
    <reaction evidence="17">
        <text>dAMP(in) + ADP(out) + H(+)(out) = dAMP(out) + ADP(in) + H(+)(in)</text>
        <dbReference type="Rhea" id="RHEA:73675"/>
        <dbReference type="ChEBI" id="CHEBI:15378"/>
        <dbReference type="ChEBI" id="CHEBI:58245"/>
        <dbReference type="ChEBI" id="CHEBI:456216"/>
    </reaction>
</comment>
<dbReference type="Gene3D" id="1.10.238.10">
    <property type="entry name" value="EF-hand"/>
    <property type="match status" value="2"/>
</dbReference>
<evidence type="ECO:0000256" key="8">
    <source>
        <dbReference type="ARBA" id="ARBA00022989"/>
    </source>
</evidence>
<evidence type="ECO:0000256" key="15">
    <source>
        <dbReference type="ARBA" id="ARBA00047352"/>
    </source>
</evidence>
<evidence type="ECO:0000259" key="23">
    <source>
        <dbReference type="PROSITE" id="PS50222"/>
    </source>
</evidence>
<evidence type="ECO:0000256" key="4">
    <source>
        <dbReference type="ARBA" id="ARBA00022692"/>
    </source>
</evidence>
<comment type="catalytic activity">
    <reaction evidence="11">
        <text>3'-AMP(out) + phosphate(in) = 3'-AMP(in) + phosphate(out)</text>
        <dbReference type="Rhea" id="RHEA:73691"/>
        <dbReference type="ChEBI" id="CHEBI:43474"/>
        <dbReference type="ChEBI" id="CHEBI:60880"/>
    </reaction>
</comment>
<evidence type="ECO:0000256" key="10">
    <source>
        <dbReference type="ARBA" id="ARBA00036282"/>
    </source>
</evidence>